<dbReference type="GO" id="GO:0005525">
    <property type="term" value="F:GTP binding"/>
    <property type="evidence" value="ECO:0007669"/>
    <property type="project" value="UniProtKB-KW"/>
</dbReference>
<dbReference type="KEGG" id="gni:GNIT_1524"/>
<gene>
    <name evidence="9" type="primary">mobA</name>
    <name evidence="9" type="ordered locus">GNIT_1524</name>
</gene>
<keyword evidence="7" id="KW-0501">Molybdenum cofactor biosynthesis</keyword>
<dbReference type="CDD" id="cd02503">
    <property type="entry name" value="MobA"/>
    <property type="match status" value="1"/>
</dbReference>
<evidence type="ECO:0000256" key="5">
    <source>
        <dbReference type="ARBA" id="ARBA00022842"/>
    </source>
</evidence>
<evidence type="ECO:0000256" key="4">
    <source>
        <dbReference type="ARBA" id="ARBA00022741"/>
    </source>
</evidence>
<keyword evidence="6" id="KW-0342">GTP-binding</keyword>
<dbReference type="PANTHER" id="PTHR19136:SF81">
    <property type="entry name" value="MOLYBDENUM COFACTOR GUANYLYLTRANSFERASE"/>
    <property type="match status" value="1"/>
</dbReference>
<dbReference type="InterPro" id="IPR029044">
    <property type="entry name" value="Nucleotide-diphossugar_trans"/>
</dbReference>
<evidence type="ECO:0000256" key="2">
    <source>
        <dbReference type="ARBA" id="ARBA00022679"/>
    </source>
</evidence>
<dbReference type="InterPro" id="IPR013482">
    <property type="entry name" value="Molybde_CF_guanTrfase"/>
</dbReference>
<dbReference type="Proteomes" id="UP000009282">
    <property type="component" value="Chromosome"/>
</dbReference>
<keyword evidence="1" id="KW-0963">Cytoplasm</keyword>
<evidence type="ECO:0000256" key="6">
    <source>
        <dbReference type="ARBA" id="ARBA00023134"/>
    </source>
</evidence>
<keyword evidence="3" id="KW-0479">Metal-binding</keyword>
<dbReference type="GO" id="GO:0016779">
    <property type="term" value="F:nucleotidyltransferase activity"/>
    <property type="evidence" value="ECO:0007669"/>
    <property type="project" value="TreeGrafter"/>
</dbReference>
<dbReference type="AlphaFoldDB" id="G4QGK5"/>
<dbReference type="eggNOG" id="COG0746">
    <property type="taxonomic scope" value="Bacteria"/>
</dbReference>
<keyword evidence="10" id="KW-1185">Reference proteome</keyword>
<dbReference type="InterPro" id="IPR025877">
    <property type="entry name" value="MobA-like_NTP_Trfase"/>
</dbReference>
<evidence type="ECO:0000256" key="3">
    <source>
        <dbReference type="ARBA" id="ARBA00022723"/>
    </source>
</evidence>
<organism evidence="9 10">
    <name type="scientific">Glaciecola nitratireducens (strain JCM 12485 / KCTC 12276 / FR1064)</name>
    <dbReference type="NCBI Taxonomy" id="1085623"/>
    <lineage>
        <taxon>Bacteria</taxon>
        <taxon>Pseudomonadati</taxon>
        <taxon>Pseudomonadota</taxon>
        <taxon>Gammaproteobacteria</taxon>
        <taxon>Alteromonadales</taxon>
        <taxon>Alteromonadaceae</taxon>
        <taxon>Brumicola</taxon>
    </lineage>
</organism>
<evidence type="ECO:0000259" key="8">
    <source>
        <dbReference type="Pfam" id="PF12804"/>
    </source>
</evidence>
<dbReference type="Pfam" id="PF12804">
    <property type="entry name" value="NTP_transf_3"/>
    <property type="match status" value="1"/>
</dbReference>
<evidence type="ECO:0000256" key="1">
    <source>
        <dbReference type="ARBA" id="ARBA00022490"/>
    </source>
</evidence>
<keyword evidence="2" id="KW-0808">Transferase</keyword>
<dbReference type="HOGENOM" id="CLU_055597_2_2_6"/>
<sequence>MRVGLALSGGKSSRMGKDKSAITVGSSTMLERSIALLNALGLDKVVISGLNFDIPDIFPDKGPVGGIYSAIQSLSLKAGDIVLIIPNDMPLLRSEVLLALLEHSVSQQCTCIYNKHPMPLCLFLSEAVLTRISLLESAAGMSIRYLIEADRVEELAVDSHAVFSNVNTPQELEDAVKKYNNMY</sequence>
<reference evidence="9 10" key="1">
    <citation type="journal article" date="2011" name="J. Bacteriol.">
        <title>Complete genome sequence of seawater bacterium Glaciecola nitratireducens FR1064T.</title>
        <authorList>
            <person name="Bian F."/>
            <person name="Qin Q.L."/>
            <person name="Xie B.B."/>
            <person name="Shu Y.L."/>
            <person name="Zhang X.Y."/>
            <person name="Yu Y."/>
            <person name="Chen B."/>
            <person name="Chen X.L."/>
            <person name="Zhou B.C."/>
            <person name="Zhang Y.Z."/>
        </authorList>
    </citation>
    <scope>NUCLEOTIDE SEQUENCE [LARGE SCALE GENOMIC DNA]</scope>
    <source>
        <strain evidence="10">JCM 12485 / KCTC 12276 / FR1064</strain>
    </source>
</reference>
<dbReference type="OrthoDB" id="9788394at2"/>
<feature type="domain" description="MobA-like NTP transferase" evidence="8">
    <location>
        <begin position="5"/>
        <end position="145"/>
    </location>
</feature>
<dbReference type="EMBL" id="CP003060">
    <property type="protein sequence ID" value="AEP29642.1"/>
    <property type="molecule type" value="Genomic_DNA"/>
</dbReference>
<dbReference type="SUPFAM" id="SSF53448">
    <property type="entry name" value="Nucleotide-diphospho-sugar transferases"/>
    <property type="match status" value="1"/>
</dbReference>
<protein>
    <submittedName>
        <fullName evidence="9">Putative molybdopterin biosynthesis protein</fullName>
    </submittedName>
</protein>
<dbReference type="STRING" id="1085623.GNIT_1524"/>
<dbReference type="RefSeq" id="WP_014108516.1">
    <property type="nucleotide sequence ID" value="NC_016041.1"/>
</dbReference>
<accession>G4QGK5</accession>
<dbReference type="Gene3D" id="3.90.550.10">
    <property type="entry name" value="Spore Coat Polysaccharide Biosynthesis Protein SpsA, Chain A"/>
    <property type="match status" value="1"/>
</dbReference>
<dbReference type="PANTHER" id="PTHR19136">
    <property type="entry name" value="MOLYBDENUM COFACTOR GUANYLYLTRANSFERASE"/>
    <property type="match status" value="1"/>
</dbReference>
<evidence type="ECO:0000313" key="9">
    <source>
        <dbReference type="EMBL" id="AEP29642.1"/>
    </source>
</evidence>
<keyword evidence="5" id="KW-0460">Magnesium</keyword>
<evidence type="ECO:0000256" key="7">
    <source>
        <dbReference type="ARBA" id="ARBA00023150"/>
    </source>
</evidence>
<keyword evidence="4" id="KW-0547">Nucleotide-binding</keyword>
<dbReference type="GO" id="GO:0006777">
    <property type="term" value="P:Mo-molybdopterin cofactor biosynthetic process"/>
    <property type="evidence" value="ECO:0007669"/>
    <property type="project" value="UniProtKB-KW"/>
</dbReference>
<proteinExistence type="predicted"/>
<name>G4QGK5_GLANF</name>
<evidence type="ECO:0000313" key="10">
    <source>
        <dbReference type="Proteomes" id="UP000009282"/>
    </source>
</evidence>
<dbReference type="GO" id="GO:0046872">
    <property type="term" value="F:metal ion binding"/>
    <property type="evidence" value="ECO:0007669"/>
    <property type="project" value="UniProtKB-KW"/>
</dbReference>